<evidence type="ECO:0000313" key="2">
    <source>
        <dbReference type="Proteomes" id="UP000028999"/>
    </source>
</evidence>
<dbReference type="STRING" id="3708.A0A078G8X3"/>
<evidence type="ECO:0000313" key="1">
    <source>
        <dbReference type="EMBL" id="CDY21826.1"/>
    </source>
</evidence>
<dbReference type="Gramene" id="CDY21826">
    <property type="protein sequence ID" value="CDY21826"/>
    <property type="gene ID" value="GSBRNA2T00018118001"/>
</dbReference>
<protein>
    <submittedName>
        <fullName evidence="1">BnaC01g36220D protein</fullName>
    </submittedName>
</protein>
<name>A0A078G8X3_BRANA</name>
<dbReference type="Proteomes" id="UP000028999">
    <property type="component" value="Unassembled WGS sequence"/>
</dbReference>
<accession>A0A078G8X3</accession>
<dbReference type="PaxDb" id="3708-A0A078G8X3"/>
<keyword evidence="2" id="KW-1185">Reference proteome</keyword>
<dbReference type="AlphaFoldDB" id="A0A078G8X3"/>
<gene>
    <name evidence="1" type="primary">BnaC01g36220D</name>
    <name evidence="1" type="ORF">GSBRNA2T00018118001</name>
</gene>
<reference evidence="1 2" key="1">
    <citation type="journal article" date="2014" name="Science">
        <title>Plant genetics. Early allopolyploid evolution in the post-Neolithic Brassica napus oilseed genome.</title>
        <authorList>
            <person name="Chalhoub B."/>
            <person name="Denoeud F."/>
            <person name="Liu S."/>
            <person name="Parkin I.A."/>
            <person name="Tang H."/>
            <person name="Wang X."/>
            <person name="Chiquet J."/>
            <person name="Belcram H."/>
            <person name="Tong C."/>
            <person name="Samans B."/>
            <person name="Correa M."/>
            <person name="Da Silva C."/>
            <person name="Just J."/>
            <person name="Falentin C."/>
            <person name="Koh C.S."/>
            <person name="Le Clainche I."/>
            <person name="Bernard M."/>
            <person name="Bento P."/>
            <person name="Noel B."/>
            <person name="Labadie K."/>
            <person name="Alberti A."/>
            <person name="Charles M."/>
            <person name="Arnaud D."/>
            <person name="Guo H."/>
            <person name="Daviaud C."/>
            <person name="Alamery S."/>
            <person name="Jabbari K."/>
            <person name="Zhao M."/>
            <person name="Edger P.P."/>
            <person name="Chelaifa H."/>
            <person name="Tack D."/>
            <person name="Lassalle G."/>
            <person name="Mestiri I."/>
            <person name="Schnel N."/>
            <person name="Le Paslier M.C."/>
            <person name="Fan G."/>
            <person name="Renault V."/>
            <person name="Bayer P.E."/>
            <person name="Golicz A.A."/>
            <person name="Manoli S."/>
            <person name="Lee T.H."/>
            <person name="Thi V.H."/>
            <person name="Chalabi S."/>
            <person name="Hu Q."/>
            <person name="Fan C."/>
            <person name="Tollenaere R."/>
            <person name="Lu Y."/>
            <person name="Battail C."/>
            <person name="Shen J."/>
            <person name="Sidebottom C.H."/>
            <person name="Wang X."/>
            <person name="Canaguier A."/>
            <person name="Chauveau A."/>
            <person name="Berard A."/>
            <person name="Deniot G."/>
            <person name="Guan M."/>
            <person name="Liu Z."/>
            <person name="Sun F."/>
            <person name="Lim Y.P."/>
            <person name="Lyons E."/>
            <person name="Town C.D."/>
            <person name="Bancroft I."/>
            <person name="Wang X."/>
            <person name="Meng J."/>
            <person name="Ma J."/>
            <person name="Pires J.C."/>
            <person name="King G.J."/>
            <person name="Brunel D."/>
            <person name="Delourme R."/>
            <person name="Renard M."/>
            <person name="Aury J.M."/>
            <person name="Adams K.L."/>
            <person name="Batley J."/>
            <person name="Snowdon R.J."/>
            <person name="Tost J."/>
            <person name="Edwards D."/>
            <person name="Zhou Y."/>
            <person name="Hua W."/>
            <person name="Sharpe A.G."/>
            <person name="Paterson A.H."/>
            <person name="Guan C."/>
            <person name="Wincker P."/>
        </authorList>
    </citation>
    <scope>NUCLEOTIDE SEQUENCE [LARGE SCALE GENOMIC DNA]</scope>
    <source>
        <strain evidence="2">cv. Darmor-bzh</strain>
    </source>
</reference>
<organism evidence="1 2">
    <name type="scientific">Brassica napus</name>
    <name type="common">Rape</name>
    <dbReference type="NCBI Taxonomy" id="3708"/>
    <lineage>
        <taxon>Eukaryota</taxon>
        <taxon>Viridiplantae</taxon>
        <taxon>Streptophyta</taxon>
        <taxon>Embryophyta</taxon>
        <taxon>Tracheophyta</taxon>
        <taxon>Spermatophyta</taxon>
        <taxon>Magnoliopsida</taxon>
        <taxon>eudicotyledons</taxon>
        <taxon>Gunneridae</taxon>
        <taxon>Pentapetalae</taxon>
        <taxon>rosids</taxon>
        <taxon>malvids</taxon>
        <taxon>Brassicales</taxon>
        <taxon>Brassicaceae</taxon>
        <taxon>Brassiceae</taxon>
        <taxon>Brassica</taxon>
    </lineage>
</organism>
<dbReference type="Gene3D" id="1.10.10.60">
    <property type="entry name" value="Homeodomain-like"/>
    <property type="match status" value="1"/>
</dbReference>
<dbReference type="EMBL" id="LK032125">
    <property type="protein sequence ID" value="CDY21826.1"/>
    <property type="molecule type" value="Genomic_DNA"/>
</dbReference>
<sequence length="96" mass="11326">MFVLLFNYTINPIIKLDIPLLPLRPIYSVSSSAEVQIRYSLWGRFIMSINTFLGMVRPPWRPQIGLYEKSVSVLRAWFFEHFIHLNPKESEQIMLA</sequence>
<proteinExistence type="predicted"/>